<comment type="caution">
    <text evidence="3">The sequence shown here is derived from an EMBL/GenBank/DDBJ whole genome shotgun (WGS) entry which is preliminary data.</text>
</comment>
<evidence type="ECO:0000259" key="2">
    <source>
        <dbReference type="PROSITE" id="PS51733"/>
    </source>
</evidence>
<keyword evidence="4" id="KW-1185">Reference proteome</keyword>
<dbReference type="EMBL" id="CAXIXY010000007">
    <property type="protein sequence ID" value="CAL2093468.1"/>
    <property type="molecule type" value="Genomic_DNA"/>
</dbReference>
<dbReference type="PROSITE" id="PS51733">
    <property type="entry name" value="BPL_LPL_CATALYTIC"/>
    <property type="match status" value="1"/>
</dbReference>
<dbReference type="Pfam" id="PF03099">
    <property type="entry name" value="BPL_LplA_LipB"/>
    <property type="match status" value="1"/>
</dbReference>
<dbReference type="NCBIfam" id="TIGR00121">
    <property type="entry name" value="birA_ligase"/>
    <property type="match status" value="1"/>
</dbReference>
<gene>
    <name evidence="3" type="ORF">T190607A01A_50210</name>
</gene>
<organism evidence="3 4">
    <name type="scientific">Tenacibaculum platacis</name>
    <dbReference type="NCBI Taxonomy" id="3137852"/>
    <lineage>
        <taxon>Bacteria</taxon>
        <taxon>Pseudomonadati</taxon>
        <taxon>Bacteroidota</taxon>
        <taxon>Flavobacteriia</taxon>
        <taxon>Flavobacteriales</taxon>
        <taxon>Flavobacteriaceae</taxon>
        <taxon>Tenacibaculum</taxon>
    </lineage>
</organism>
<dbReference type="Proteomes" id="UP001497416">
    <property type="component" value="Unassembled WGS sequence"/>
</dbReference>
<name>A0ABM9P5N6_9FLAO</name>
<dbReference type="EC" id="6.3.4.15" evidence="3"/>
<dbReference type="InterPro" id="IPR045864">
    <property type="entry name" value="aa-tRNA-synth_II/BPL/LPL"/>
</dbReference>
<evidence type="ECO:0000313" key="4">
    <source>
        <dbReference type="Proteomes" id="UP001497416"/>
    </source>
</evidence>
<dbReference type="RefSeq" id="WP_348713623.1">
    <property type="nucleotide sequence ID" value="NZ_CAXIXY010000007.1"/>
</dbReference>
<keyword evidence="1 3" id="KW-0436">Ligase</keyword>
<dbReference type="PANTHER" id="PTHR12835:SF5">
    <property type="entry name" value="BIOTIN--PROTEIN LIGASE"/>
    <property type="match status" value="1"/>
</dbReference>
<evidence type="ECO:0000313" key="3">
    <source>
        <dbReference type="EMBL" id="CAL2093468.1"/>
    </source>
</evidence>
<sequence length="244" mass="27604">MQIIKLNATDSTNSFLKDLSVDSKLNDFTVVVAEKQTSGRGQMNTVWVSEPSKNLMFSVYAQFTNLNIQNQTFLNFAVAISMFELLDKLNVPKLAVKWPNDIMSEKKKICGILIENVLKGSNINASIIGIGLNVNQSSFPEFLPDASSLKMILGKEFDLDKVLNQFLEALKFNLNLLKKERFQELEEKYLNVLYKKNIPSMFKDTKNVLFMGKIIGVNTNNGKLQIELSDETIQEFALKEVSFA</sequence>
<reference evidence="3 4" key="1">
    <citation type="submission" date="2024-05" db="EMBL/GenBank/DDBJ databases">
        <authorList>
            <person name="Duchaud E."/>
        </authorList>
    </citation>
    <scope>NUCLEOTIDE SEQUENCE [LARGE SCALE GENOMIC DNA]</scope>
    <source>
        <strain evidence="3">Ena-SAMPLE-TAB-13-05-2024-13:56:06:370-140302</strain>
    </source>
</reference>
<dbReference type="InterPro" id="IPR004143">
    <property type="entry name" value="BPL_LPL_catalytic"/>
</dbReference>
<proteinExistence type="predicted"/>
<accession>A0ABM9P5N6</accession>
<feature type="domain" description="BPL/LPL catalytic" evidence="2">
    <location>
        <begin position="1"/>
        <end position="178"/>
    </location>
</feature>
<dbReference type="PANTHER" id="PTHR12835">
    <property type="entry name" value="BIOTIN PROTEIN LIGASE"/>
    <property type="match status" value="1"/>
</dbReference>
<dbReference type="CDD" id="cd16442">
    <property type="entry name" value="BPL"/>
    <property type="match status" value="1"/>
</dbReference>
<protein>
    <submittedName>
        <fullName evidence="3">BirA family transcriptional regulator, biotin operon repressor / biotin---(Acetyl-CoA-carboxylase) ligase</fullName>
        <ecNumber evidence="3">6.3.4.15</ecNumber>
    </submittedName>
</protein>
<dbReference type="SUPFAM" id="SSF55681">
    <property type="entry name" value="Class II aaRS and biotin synthetases"/>
    <property type="match status" value="1"/>
</dbReference>
<dbReference type="GO" id="GO:0004077">
    <property type="term" value="F:biotin--[biotin carboxyl-carrier protein] ligase activity"/>
    <property type="evidence" value="ECO:0007669"/>
    <property type="project" value="UniProtKB-EC"/>
</dbReference>
<evidence type="ECO:0000256" key="1">
    <source>
        <dbReference type="ARBA" id="ARBA00022598"/>
    </source>
</evidence>
<dbReference type="Gene3D" id="3.30.930.10">
    <property type="entry name" value="Bira Bifunctional Protein, Domain 2"/>
    <property type="match status" value="1"/>
</dbReference>
<dbReference type="InterPro" id="IPR004408">
    <property type="entry name" value="Biotin_CoA_COase_ligase"/>
</dbReference>